<name>A0AC34FMV3_9BILA</name>
<evidence type="ECO:0000313" key="2">
    <source>
        <dbReference type="WBParaSite" id="ES5_v2.g18539.t1"/>
    </source>
</evidence>
<evidence type="ECO:0000313" key="1">
    <source>
        <dbReference type="Proteomes" id="UP000887579"/>
    </source>
</evidence>
<organism evidence="1 2">
    <name type="scientific">Panagrolaimus sp. ES5</name>
    <dbReference type="NCBI Taxonomy" id="591445"/>
    <lineage>
        <taxon>Eukaryota</taxon>
        <taxon>Metazoa</taxon>
        <taxon>Ecdysozoa</taxon>
        <taxon>Nematoda</taxon>
        <taxon>Chromadorea</taxon>
        <taxon>Rhabditida</taxon>
        <taxon>Tylenchina</taxon>
        <taxon>Panagrolaimomorpha</taxon>
        <taxon>Panagrolaimoidea</taxon>
        <taxon>Panagrolaimidae</taxon>
        <taxon>Panagrolaimus</taxon>
    </lineage>
</organism>
<protein>
    <submittedName>
        <fullName evidence="2">BTB domain-containing protein</fullName>
    </submittedName>
</protein>
<dbReference type="WBParaSite" id="ES5_v2.g18539.t1">
    <property type="protein sequence ID" value="ES5_v2.g18539.t1"/>
    <property type="gene ID" value="ES5_v2.g18539"/>
</dbReference>
<dbReference type="Proteomes" id="UP000887579">
    <property type="component" value="Unplaced"/>
</dbReference>
<accession>A0AC34FMV3</accession>
<reference evidence="2" key="1">
    <citation type="submission" date="2022-11" db="UniProtKB">
        <authorList>
            <consortium name="WormBaseParasite"/>
        </authorList>
    </citation>
    <scope>IDENTIFICATION</scope>
</reference>
<sequence length="255" mass="29592">MKAKFYCPIQQTWTISENKILNMISKGRLMNFYSEKIEVSSFPNIKHSLLFEVDPPRINQEQSVSFYIVLYGADDDDLEIHGKLSLSVKLAAYSTSFDNLFTLIKGKKALGGKIGTTEDLFEPKRRFIVDGNLVVEMKGILIFNEDMPKIIHLENVLCQGLWEQNDKDFRMVARDNGIIKIHKIVLRARSPFFEAMFNARREEAETDTLNINDFDLKIVRTAVEFFYHRNIFNDLDIIDAFELLRFASEYNIADL</sequence>
<proteinExistence type="predicted"/>